<keyword evidence="2" id="KW-1185">Reference proteome</keyword>
<name>A0A1L3IAC7_9RHOB</name>
<evidence type="ECO:0000313" key="1">
    <source>
        <dbReference type="EMBL" id="APG49046.1"/>
    </source>
</evidence>
<dbReference type="Proteomes" id="UP000183859">
    <property type="component" value="Plasmid pP97_a"/>
</dbReference>
<dbReference type="KEGG" id="php:PhaeoP97_03696"/>
<gene>
    <name evidence="1" type="ORF">PhaeoP97_03696</name>
</gene>
<evidence type="ECO:0000313" key="2">
    <source>
        <dbReference type="Proteomes" id="UP000183859"/>
    </source>
</evidence>
<keyword evidence="1" id="KW-0614">Plasmid</keyword>
<accession>A0A1L3IAC7</accession>
<organism evidence="1 2">
    <name type="scientific">Phaeobacter porticola</name>
    <dbReference type="NCBI Taxonomy" id="1844006"/>
    <lineage>
        <taxon>Bacteria</taxon>
        <taxon>Pseudomonadati</taxon>
        <taxon>Pseudomonadota</taxon>
        <taxon>Alphaproteobacteria</taxon>
        <taxon>Rhodobacterales</taxon>
        <taxon>Roseobacteraceae</taxon>
        <taxon>Phaeobacter</taxon>
    </lineage>
</organism>
<dbReference type="EMBL" id="CP016365">
    <property type="protein sequence ID" value="APG49046.1"/>
    <property type="molecule type" value="Genomic_DNA"/>
</dbReference>
<geneLocation type="plasmid" evidence="2">
    <name>pp97_a</name>
</geneLocation>
<dbReference type="AlphaFoldDB" id="A0A1L3IAC7"/>
<protein>
    <submittedName>
        <fullName evidence="1">Uncharacterized protein</fullName>
    </submittedName>
</protein>
<reference evidence="2" key="1">
    <citation type="submission" date="2016-07" db="EMBL/GenBank/DDBJ databases">
        <title>Phaeobacter portensis sp. nov., a tropodithietic acid producing bacterium isolated from a German harbor.</title>
        <authorList>
            <person name="Freese H.M."/>
            <person name="Bunk B."/>
            <person name="Breider S."/>
            <person name="Brinkhoff T."/>
        </authorList>
    </citation>
    <scope>NUCLEOTIDE SEQUENCE [LARGE SCALE GENOMIC DNA]</scope>
    <source>
        <strain evidence="2">P97</strain>
        <plasmid evidence="2">pp97_a</plasmid>
    </source>
</reference>
<proteinExistence type="predicted"/>
<sequence>MKSWKPAVAFSDNIRVRIDSLKSCRSQSKTVILIKDTLSKCKQANFVVSFGGGVPQTLRKVRAAYLRTPIPCEN</sequence>